<reference evidence="1" key="1">
    <citation type="journal article" date="2021" name="Environ. Microbiol.">
        <title>Gene family expansions and transcriptome signatures uncover fungal adaptations to wood decay.</title>
        <authorList>
            <person name="Hage H."/>
            <person name="Miyauchi S."/>
            <person name="Viragh M."/>
            <person name="Drula E."/>
            <person name="Min B."/>
            <person name="Chaduli D."/>
            <person name="Navarro D."/>
            <person name="Favel A."/>
            <person name="Norest M."/>
            <person name="Lesage-Meessen L."/>
            <person name="Balint B."/>
            <person name="Merenyi Z."/>
            <person name="de Eugenio L."/>
            <person name="Morin E."/>
            <person name="Martinez A.T."/>
            <person name="Baldrian P."/>
            <person name="Stursova M."/>
            <person name="Martinez M.J."/>
            <person name="Novotny C."/>
            <person name="Magnuson J.K."/>
            <person name="Spatafora J.W."/>
            <person name="Maurice S."/>
            <person name="Pangilinan J."/>
            <person name="Andreopoulos W."/>
            <person name="LaButti K."/>
            <person name="Hundley H."/>
            <person name="Na H."/>
            <person name="Kuo A."/>
            <person name="Barry K."/>
            <person name="Lipzen A."/>
            <person name="Henrissat B."/>
            <person name="Riley R."/>
            <person name="Ahrendt S."/>
            <person name="Nagy L.G."/>
            <person name="Grigoriev I.V."/>
            <person name="Martin F."/>
            <person name="Rosso M.N."/>
        </authorList>
    </citation>
    <scope>NUCLEOTIDE SEQUENCE</scope>
    <source>
        <strain evidence="1">CBS 384.51</strain>
    </source>
</reference>
<evidence type="ECO:0000313" key="1">
    <source>
        <dbReference type="EMBL" id="KAI0088430.1"/>
    </source>
</evidence>
<organism evidence="1 2">
    <name type="scientific">Irpex rosettiformis</name>
    <dbReference type="NCBI Taxonomy" id="378272"/>
    <lineage>
        <taxon>Eukaryota</taxon>
        <taxon>Fungi</taxon>
        <taxon>Dikarya</taxon>
        <taxon>Basidiomycota</taxon>
        <taxon>Agaricomycotina</taxon>
        <taxon>Agaricomycetes</taxon>
        <taxon>Polyporales</taxon>
        <taxon>Irpicaceae</taxon>
        <taxon>Irpex</taxon>
    </lineage>
</organism>
<gene>
    <name evidence="1" type="ORF">BDY19DRAFT_197703</name>
</gene>
<name>A0ACB8U2G8_9APHY</name>
<evidence type="ECO:0000313" key="2">
    <source>
        <dbReference type="Proteomes" id="UP001055072"/>
    </source>
</evidence>
<dbReference type="Proteomes" id="UP001055072">
    <property type="component" value="Unassembled WGS sequence"/>
</dbReference>
<keyword evidence="2" id="KW-1185">Reference proteome</keyword>
<dbReference type="EMBL" id="MU274914">
    <property type="protein sequence ID" value="KAI0088430.1"/>
    <property type="molecule type" value="Genomic_DNA"/>
</dbReference>
<accession>A0ACB8U2G8</accession>
<protein>
    <submittedName>
        <fullName evidence="1">Uncharacterized protein</fullName>
    </submittedName>
</protein>
<comment type="caution">
    <text evidence="1">The sequence shown here is derived from an EMBL/GenBank/DDBJ whole genome shotgun (WGS) entry which is preliminary data.</text>
</comment>
<sequence>MSGTSTAQLTPVGDYIYTGTSASALYMFDMCITLSREIEAIWSRKIFRAAWIYIFIRYGTLMLHILSFTTSINPKRYACAFVRKIERRELKNDSCHAIARNLQALDLMQHFSYALFAALRVYAFVPGSRIRFLVIGTVLALNLLPVATSILTIVTSDAVWEEDIQACFLTSTISQSTSLNRM</sequence>
<proteinExistence type="predicted"/>